<dbReference type="Gene3D" id="3.10.20.30">
    <property type="match status" value="1"/>
</dbReference>
<evidence type="ECO:0000256" key="3">
    <source>
        <dbReference type="ARBA" id="ARBA00023002"/>
    </source>
</evidence>
<dbReference type="FunFam" id="1.10.150.120:FF:000003">
    <property type="entry name" value="Carbon monoxide dehydrogenase, small subunit"/>
    <property type="match status" value="1"/>
</dbReference>
<dbReference type="FunFam" id="3.10.20.30:FF:000020">
    <property type="entry name" value="Xanthine dehydrogenase iron-sulfur subunit"/>
    <property type="match status" value="1"/>
</dbReference>
<dbReference type="PROSITE" id="PS51085">
    <property type="entry name" value="2FE2S_FER_2"/>
    <property type="match status" value="1"/>
</dbReference>
<dbReference type="SUPFAM" id="SSF47741">
    <property type="entry name" value="CO dehydrogenase ISP C-domain like"/>
    <property type="match status" value="1"/>
</dbReference>
<accession>A0A381Q9R3</accession>
<dbReference type="PANTHER" id="PTHR44379">
    <property type="entry name" value="OXIDOREDUCTASE WITH IRON-SULFUR SUBUNIT"/>
    <property type="match status" value="1"/>
</dbReference>
<dbReference type="Gene3D" id="1.10.150.120">
    <property type="entry name" value="[2Fe-2S]-binding domain"/>
    <property type="match status" value="1"/>
</dbReference>
<dbReference type="CDD" id="cd00207">
    <property type="entry name" value="fer2"/>
    <property type="match status" value="1"/>
</dbReference>
<dbReference type="InterPro" id="IPR012675">
    <property type="entry name" value="Beta-grasp_dom_sf"/>
</dbReference>
<sequence>MAPGGLSEAKVTHDRAWVPLVGFNSTVAAPRLGGHLFVMPAATQIVRLNVNGDLREIGVPMHFTLLEALRYELGLTGSKQGCDKGDCGACTVILDGRPTLSCITPVCEAEGHSVVTVEGLADVDGPHPLQDAFDLHGAAQCGFCTPGILCSAAALLEKTTSPSRTEIKEALAGNLCRCTGYSKIYDAVMSAAQRLQVEAHLDRSHR</sequence>
<dbReference type="InterPro" id="IPR001041">
    <property type="entry name" value="2Fe-2S_ferredoxin-type"/>
</dbReference>
<dbReference type="EMBL" id="UINC01001263">
    <property type="protein sequence ID" value="SUZ76061.1"/>
    <property type="molecule type" value="Genomic_DNA"/>
</dbReference>
<evidence type="ECO:0000256" key="1">
    <source>
        <dbReference type="ARBA" id="ARBA00022714"/>
    </source>
</evidence>
<dbReference type="InterPro" id="IPR002888">
    <property type="entry name" value="2Fe-2S-bd"/>
</dbReference>
<keyword evidence="1" id="KW-0001">2Fe-2S</keyword>
<keyword evidence="2" id="KW-0479">Metal-binding</keyword>
<organism evidence="7">
    <name type="scientific">marine metagenome</name>
    <dbReference type="NCBI Taxonomy" id="408172"/>
    <lineage>
        <taxon>unclassified sequences</taxon>
        <taxon>metagenomes</taxon>
        <taxon>ecological metagenomes</taxon>
    </lineage>
</organism>
<proteinExistence type="predicted"/>
<dbReference type="Pfam" id="PF00111">
    <property type="entry name" value="Fer2"/>
    <property type="match status" value="1"/>
</dbReference>
<dbReference type="InterPro" id="IPR006058">
    <property type="entry name" value="2Fe2S_fd_BS"/>
</dbReference>
<dbReference type="AlphaFoldDB" id="A0A381Q9R3"/>
<protein>
    <recommendedName>
        <fullName evidence="6">2Fe-2S ferredoxin-type domain-containing protein</fullName>
    </recommendedName>
</protein>
<keyword evidence="5" id="KW-0411">Iron-sulfur</keyword>
<dbReference type="PROSITE" id="PS00197">
    <property type="entry name" value="2FE2S_FER_1"/>
    <property type="match status" value="1"/>
</dbReference>
<keyword evidence="3" id="KW-0560">Oxidoreductase</keyword>
<dbReference type="GO" id="GO:0046872">
    <property type="term" value="F:metal ion binding"/>
    <property type="evidence" value="ECO:0007669"/>
    <property type="project" value="UniProtKB-KW"/>
</dbReference>
<name>A0A381Q9R3_9ZZZZ</name>
<evidence type="ECO:0000256" key="5">
    <source>
        <dbReference type="ARBA" id="ARBA00023014"/>
    </source>
</evidence>
<dbReference type="GO" id="GO:0016491">
    <property type="term" value="F:oxidoreductase activity"/>
    <property type="evidence" value="ECO:0007669"/>
    <property type="project" value="UniProtKB-KW"/>
</dbReference>
<dbReference type="GO" id="GO:0051537">
    <property type="term" value="F:2 iron, 2 sulfur cluster binding"/>
    <property type="evidence" value="ECO:0007669"/>
    <property type="project" value="UniProtKB-KW"/>
</dbReference>
<dbReference type="PANTHER" id="PTHR44379:SF5">
    <property type="entry name" value="OXIDOREDUCTASE WITH IRON-SULFUR SUBUNIT"/>
    <property type="match status" value="1"/>
</dbReference>
<dbReference type="Pfam" id="PF01799">
    <property type="entry name" value="Fer2_2"/>
    <property type="match status" value="1"/>
</dbReference>
<gene>
    <name evidence="7" type="ORF">METZ01_LOCUS28915</name>
</gene>
<evidence type="ECO:0000313" key="7">
    <source>
        <dbReference type="EMBL" id="SUZ76061.1"/>
    </source>
</evidence>
<dbReference type="InterPro" id="IPR036884">
    <property type="entry name" value="2Fe-2S-bd_dom_sf"/>
</dbReference>
<feature type="domain" description="2Fe-2S ferredoxin-type" evidence="6">
    <location>
        <begin position="44"/>
        <end position="120"/>
    </location>
</feature>
<keyword evidence="4" id="KW-0408">Iron</keyword>
<dbReference type="SUPFAM" id="SSF54292">
    <property type="entry name" value="2Fe-2S ferredoxin-like"/>
    <property type="match status" value="1"/>
</dbReference>
<reference evidence="7" key="1">
    <citation type="submission" date="2018-05" db="EMBL/GenBank/DDBJ databases">
        <authorList>
            <person name="Lanie J.A."/>
            <person name="Ng W.-L."/>
            <person name="Kazmierczak K.M."/>
            <person name="Andrzejewski T.M."/>
            <person name="Davidsen T.M."/>
            <person name="Wayne K.J."/>
            <person name="Tettelin H."/>
            <person name="Glass J.I."/>
            <person name="Rusch D."/>
            <person name="Podicherti R."/>
            <person name="Tsui H.-C.T."/>
            <person name="Winkler M.E."/>
        </authorList>
    </citation>
    <scope>NUCLEOTIDE SEQUENCE</scope>
</reference>
<evidence type="ECO:0000259" key="6">
    <source>
        <dbReference type="PROSITE" id="PS51085"/>
    </source>
</evidence>
<evidence type="ECO:0000256" key="4">
    <source>
        <dbReference type="ARBA" id="ARBA00023004"/>
    </source>
</evidence>
<evidence type="ECO:0000256" key="2">
    <source>
        <dbReference type="ARBA" id="ARBA00022723"/>
    </source>
</evidence>
<dbReference type="InterPro" id="IPR051452">
    <property type="entry name" value="Diverse_Oxidoreductases"/>
</dbReference>
<dbReference type="InterPro" id="IPR036010">
    <property type="entry name" value="2Fe-2S_ferredoxin-like_sf"/>
</dbReference>